<reference evidence="4" key="1">
    <citation type="submission" date="2024-07" db="EMBL/GenBank/DDBJ databases">
        <authorList>
            <person name="Yu S.T."/>
        </authorList>
    </citation>
    <scope>NUCLEOTIDE SEQUENCE</scope>
    <source>
        <strain evidence="4">R44</strain>
    </source>
</reference>
<feature type="domain" description="Teneurin-like YD-shell" evidence="3">
    <location>
        <begin position="159"/>
        <end position="257"/>
    </location>
</feature>
<organism evidence="4">
    <name type="scientific">Streptomyces sp. R44</name>
    <dbReference type="NCBI Taxonomy" id="3238633"/>
    <lineage>
        <taxon>Bacteria</taxon>
        <taxon>Bacillati</taxon>
        <taxon>Actinomycetota</taxon>
        <taxon>Actinomycetes</taxon>
        <taxon>Kitasatosporales</taxon>
        <taxon>Streptomycetaceae</taxon>
        <taxon>Streptomyces</taxon>
    </lineage>
</organism>
<keyword evidence="1" id="KW-0677">Repeat</keyword>
<dbReference type="NCBIfam" id="TIGR03696">
    <property type="entry name" value="Rhs_assc_core"/>
    <property type="match status" value="1"/>
</dbReference>
<feature type="region of interest" description="Disordered" evidence="2">
    <location>
        <begin position="31"/>
        <end position="69"/>
    </location>
</feature>
<dbReference type="PANTHER" id="PTHR32305:SF17">
    <property type="entry name" value="TRNA NUCLEASE WAPA"/>
    <property type="match status" value="1"/>
</dbReference>
<dbReference type="Pfam" id="PF25023">
    <property type="entry name" value="TEN_YD-shell"/>
    <property type="match status" value="1"/>
</dbReference>
<dbReference type="RefSeq" id="WP_369146613.1">
    <property type="nucleotide sequence ID" value="NZ_CP163444.1"/>
</dbReference>
<evidence type="ECO:0000313" key="4">
    <source>
        <dbReference type="EMBL" id="XDQ74071.1"/>
    </source>
</evidence>
<dbReference type="InterPro" id="IPR022385">
    <property type="entry name" value="Rhs_assc_core"/>
</dbReference>
<accession>A0AB39T2Z6</accession>
<protein>
    <submittedName>
        <fullName evidence="4">RHS repeat-associated core domain-containing protein</fullName>
    </submittedName>
</protein>
<evidence type="ECO:0000259" key="3">
    <source>
        <dbReference type="Pfam" id="PF25023"/>
    </source>
</evidence>
<gene>
    <name evidence="4" type="ORF">AB5J54_27690</name>
</gene>
<name>A0AB39T2Z6_9ACTN</name>
<dbReference type="AlphaFoldDB" id="A0AB39T2Z6"/>
<dbReference type="PANTHER" id="PTHR32305">
    <property type="match status" value="1"/>
</dbReference>
<evidence type="ECO:0000256" key="1">
    <source>
        <dbReference type="ARBA" id="ARBA00022737"/>
    </source>
</evidence>
<proteinExistence type="predicted"/>
<feature type="compositionally biased region" description="Polar residues" evidence="2">
    <location>
        <begin position="31"/>
        <end position="50"/>
    </location>
</feature>
<sequence>MTDHDPAGDTTKNTRYDYAYNATQPHTLTAVASTPSGNGSTYAYNSTGTTRTRDLPGGPSPDQTLQWTPEDNLESNTVTYDDGTNTLKSSKTTYVYDAYGNRILENSPTGSTLYLGETELTTNGTNVTQASRSYSHAGAPTVVRATANGATSNHTITVLIADHLGTANTTVQVTAGQPVARRSFKPYGELRGPKPATWPNKRGYLGVGIDDTTSGLTHIGAREYDQNTGRFISADPLVDITDPLQMNGYTYSNASPVSKVDPTGEAFEECVNGMYRCSGGTQVIEKGSNYGEIVQRNIESQRQQGFNRASAGRGGNVTINRPTRPILPPRITPRITPRLPGILGIISIIASQEDLKISYRKMAKRPAGLTEEQWDDSVGH</sequence>
<dbReference type="EMBL" id="CP163444">
    <property type="protein sequence ID" value="XDQ74071.1"/>
    <property type="molecule type" value="Genomic_DNA"/>
</dbReference>
<dbReference type="InterPro" id="IPR056823">
    <property type="entry name" value="TEN-like_YD-shell"/>
</dbReference>
<evidence type="ECO:0000256" key="2">
    <source>
        <dbReference type="SAM" id="MobiDB-lite"/>
    </source>
</evidence>
<dbReference type="InterPro" id="IPR050708">
    <property type="entry name" value="T6SS_VgrG/RHS"/>
</dbReference>
<dbReference type="Gene3D" id="2.180.10.10">
    <property type="entry name" value="RHS repeat-associated core"/>
    <property type="match status" value="1"/>
</dbReference>